<reference evidence="1" key="1">
    <citation type="journal article" date="2015" name="Nature">
        <title>Complex archaea that bridge the gap between prokaryotes and eukaryotes.</title>
        <authorList>
            <person name="Spang A."/>
            <person name="Saw J.H."/>
            <person name="Jorgensen S.L."/>
            <person name="Zaremba-Niedzwiedzka K."/>
            <person name="Martijn J."/>
            <person name="Lind A.E."/>
            <person name="van Eijk R."/>
            <person name="Schleper C."/>
            <person name="Guy L."/>
            <person name="Ettema T.J."/>
        </authorList>
    </citation>
    <scope>NUCLEOTIDE SEQUENCE</scope>
</reference>
<sequence>MCGSGIAYEGKINGEEVEFGTSGKLYNSNLVMYDRKTDSYWTQIDGLAIVGELTGTRLTPISIDTVVWQDWKEAHSDSEVLSQDTGFRRAYGTDPYGNYNKKNCKEIQEERLRFSRRISMKKNKKQKQVKRNY</sequence>
<organism evidence="1">
    <name type="scientific">marine sediment metagenome</name>
    <dbReference type="NCBI Taxonomy" id="412755"/>
    <lineage>
        <taxon>unclassified sequences</taxon>
        <taxon>metagenomes</taxon>
        <taxon>ecological metagenomes</taxon>
    </lineage>
</organism>
<evidence type="ECO:0000313" key="1">
    <source>
        <dbReference type="EMBL" id="KKK46955.1"/>
    </source>
</evidence>
<evidence type="ECO:0008006" key="2">
    <source>
        <dbReference type="Google" id="ProtNLM"/>
    </source>
</evidence>
<dbReference type="InterPro" id="IPR021516">
    <property type="entry name" value="DUF3179"/>
</dbReference>
<dbReference type="EMBL" id="LAZR01069822">
    <property type="protein sequence ID" value="KKK46955.1"/>
    <property type="molecule type" value="Genomic_DNA"/>
</dbReference>
<gene>
    <name evidence="1" type="ORF">LCGC14_3160060</name>
</gene>
<dbReference type="Pfam" id="PF11376">
    <property type="entry name" value="DUF3179"/>
    <property type="match status" value="1"/>
</dbReference>
<protein>
    <recommendedName>
        <fullName evidence="2">DUF3179 domain-containing protein</fullName>
    </recommendedName>
</protein>
<proteinExistence type="predicted"/>
<dbReference type="AlphaFoldDB" id="A0A0F8WFL8"/>
<name>A0A0F8WFL8_9ZZZZ</name>
<comment type="caution">
    <text evidence="1">The sequence shown here is derived from an EMBL/GenBank/DDBJ whole genome shotgun (WGS) entry which is preliminary data.</text>
</comment>
<accession>A0A0F8WFL8</accession>